<name>A0A485KB64_9STRA</name>
<organism evidence="2 3">
    <name type="scientific">Aphanomyces stellatus</name>
    <dbReference type="NCBI Taxonomy" id="120398"/>
    <lineage>
        <taxon>Eukaryota</taxon>
        <taxon>Sar</taxon>
        <taxon>Stramenopiles</taxon>
        <taxon>Oomycota</taxon>
        <taxon>Saprolegniomycetes</taxon>
        <taxon>Saprolegniales</taxon>
        <taxon>Verrucalvaceae</taxon>
        <taxon>Aphanomyces</taxon>
    </lineage>
</organism>
<dbReference type="SUPFAM" id="SSF48403">
    <property type="entry name" value="Ankyrin repeat"/>
    <property type="match status" value="1"/>
</dbReference>
<dbReference type="EMBL" id="CAADRA010000144">
    <property type="protein sequence ID" value="VFT78873.1"/>
    <property type="molecule type" value="Genomic_DNA"/>
</dbReference>
<protein>
    <submittedName>
        <fullName evidence="2">Aste57867_1661 protein</fullName>
    </submittedName>
</protein>
<dbReference type="Proteomes" id="UP000332933">
    <property type="component" value="Unassembled WGS sequence"/>
</dbReference>
<gene>
    <name evidence="2" type="primary">Aste57867_1661</name>
    <name evidence="1" type="ORF">As57867_001659</name>
    <name evidence="2" type="ORF">ASTE57867_1661</name>
</gene>
<dbReference type="OrthoDB" id="684045at2759"/>
<dbReference type="AlphaFoldDB" id="A0A485KB64"/>
<sequence length="220" mass="24164">MSTASLLAHAAKTGDLDTLRQLVERSDNDVQFYDPDAFNTTPFQHACHNGHPRVAQYLLQLYKQHDMDVTGLDVCQRKCPNPELVKFVQGKQTIDDSVARDTIANLSVWDAAKGGHVTRLRDLVQLRKMAPCQNPPVHLADADNHTALYYACLGNHVEGFAVLVPAFKAAMDDAEYAVEMEVCRKVATTPTAIGLLDGSLMMRDLFAPPAGSKSTKKNAK</sequence>
<proteinExistence type="predicted"/>
<dbReference type="InterPro" id="IPR036770">
    <property type="entry name" value="Ankyrin_rpt-contain_sf"/>
</dbReference>
<dbReference type="EMBL" id="VJMH01000144">
    <property type="protein sequence ID" value="KAF0718492.1"/>
    <property type="molecule type" value="Genomic_DNA"/>
</dbReference>
<keyword evidence="3" id="KW-1185">Reference proteome</keyword>
<evidence type="ECO:0000313" key="2">
    <source>
        <dbReference type="EMBL" id="VFT78873.1"/>
    </source>
</evidence>
<reference evidence="1" key="2">
    <citation type="submission" date="2019-06" db="EMBL/GenBank/DDBJ databases">
        <title>Genomics analysis of Aphanomyces spp. identifies a new class of oomycete effector associated with host adaptation.</title>
        <authorList>
            <person name="Gaulin E."/>
        </authorList>
    </citation>
    <scope>NUCLEOTIDE SEQUENCE</scope>
    <source>
        <strain evidence="1">CBS 578.67</strain>
    </source>
</reference>
<dbReference type="Gene3D" id="1.25.40.20">
    <property type="entry name" value="Ankyrin repeat-containing domain"/>
    <property type="match status" value="1"/>
</dbReference>
<reference evidence="2 3" key="1">
    <citation type="submission" date="2019-03" db="EMBL/GenBank/DDBJ databases">
        <authorList>
            <person name="Gaulin E."/>
            <person name="Dumas B."/>
        </authorList>
    </citation>
    <scope>NUCLEOTIDE SEQUENCE [LARGE SCALE GENOMIC DNA]</scope>
    <source>
        <strain evidence="2">CBS 568.67</strain>
    </source>
</reference>
<evidence type="ECO:0000313" key="3">
    <source>
        <dbReference type="Proteomes" id="UP000332933"/>
    </source>
</evidence>
<dbReference type="SMART" id="SM00248">
    <property type="entry name" value="ANK"/>
    <property type="match status" value="3"/>
</dbReference>
<accession>A0A485KB64</accession>
<dbReference type="InterPro" id="IPR002110">
    <property type="entry name" value="Ankyrin_rpt"/>
</dbReference>
<evidence type="ECO:0000313" key="1">
    <source>
        <dbReference type="EMBL" id="KAF0718492.1"/>
    </source>
</evidence>
<dbReference type="Pfam" id="PF13637">
    <property type="entry name" value="Ank_4"/>
    <property type="match status" value="1"/>
</dbReference>